<dbReference type="AlphaFoldDB" id="A0A942UZ70"/>
<dbReference type="InterPro" id="IPR005122">
    <property type="entry name" value="Uracil-DNA_glycosylase-like"/>
</dbReference>
<name>A0A942UZ70_9FIRM</name>
<dbReference type="RefSeq" id="WP_203366210.1">
    <property type="nucleotide sequence ID" value="NZ_WSFT01000029.1"/>
</dbReference>
<reference evidence="2" key="1">
    <citation type="submission" date="2019-12" db="EMBL/GenBank/DDBJ databases">
        <title>Clostridiaceae gen. nov. sp. nov., isolated from sediment in Xinjiang, China.</title>
        <authorList>
            <person name="Zhang R."/>
        </authorList>
    </citation>
    <scope>NUCLEOTIDE SEQUENCE</scope>
    <source>
        <strain evidence="2">D2Q-11</strain>
    </source>
</reference>
<comment type="caution">
    <text evidence="2">The sequence shown here is derived from an EMBL/GenBank/DDBJ whole genome shotgun (WGS) entry which is preliminary data.</text>
</comment>
<feature type="non-terminal residue" evidence="2">
    <location>
        <position position="154"/>
    </location>
</feature>
<dbReference type="InterPro" id="IPR036895">
    <property type="entry name" value="Uracil-DNA_glycosylase-like_sf"/>
</dbReference>
<organism evidence="2 3">
    <name type="scientific">Anaeromonas frigoriresistens</name>
    <dbReference type="NCBI Taxonomy" id="2683708"/>
    <lineage>
        <taxon>Bacteria</taxon>
        <taxon>Bacillati</taxon>
        <taxon>Bacillota</taxon>
        <taxon>Tissierellia</taxon>
        <taxon>Tissierellales</taxon>
        <taxon>Thermohalobacteraceae</taxon>
        <taxon>Anaeromonas</taxon>
    </lineage>
</organism>
<proteinExistence type="predicted"/>
<sequence>MNINECINCDHLSCSDINESGFLVPTKNIKKEKIKILMISEVPPDKKKDYFYSSDKSDYMKTTIQAFKDAGVEVNRLNELEELGVYLTTAVKCPKLQYRISAKTIKNCSKILEKEISYFPNIQVYLLMGDVAIKAMNYIWKRKSGEKVIPNGST</sequence>
<dbReference type="Gene3D" id="3.40.470.10">
    <property type="entry name" value="Uracil-DNA glycosylase-like domain"/>
    <property type="match status" value="1"/>
</dbReference>
<gene>
    <name evidence="2" type="ORF">GOQ27_07415</name>
</gene>
<feature type="domain" description="Uracil-DNA glycosylase-like" evidence="1">
    <location>
        <begin position="33"/>
        <end position="141"/>
    </location>
</feature>
<dbReference type="EMBL" id="WSFT01000029">
    <property type="protein sequence ID" value="MBS4538287.1"/>
    <property type="molecule type" value="Genomic_DNA"/>
</dbReference>
<accession>A0A942UZ70</accession>
<dbReference type="SUPFAM" id="SSF52141">
    <property type="entry name" value="Uracil-DNA glycosylase-like"/>
    <property type="match status" value="1"/>
</dbReference>
<keyword evidence="3" id="KW-1185">Reference proteome</keyword>
<evidence type="ECO:0000259" key="1">
    <source>
        <dbReference type="Pfam" id="PF03167"/>
    </source>
</evidence>
<evidence type="ECO:0000313" key="2">
    <source>
        <dbReference type="EMBL" id="MBS4538287.1"/>
    </source>
</evidence>
<protein>
    <recommendedName>
        <fullName evidence="1">Uracil-DNA glycosylase-like domain-containing protein</fullName>
    </recommendedName>
</protein>
<dbReference type="Pfam" id="PF03167">
    <property type="entry name" value="UDG"/>
    <property type="match status" value="1"/>
</dbReference>
<evidence type="ECO:0000313" key="3">
    <source>
        <dbReference type="Proteomes" id="UP000724672"/>
    </source>
</evidence>
<dbReference type="Proteomes" id="UP000724672">
    <property type="component" value="Unassembled WGS sequence"/>
</dbReference>